<reference evidence="1 2" key="1">
    <citation type="submission" date="2021-06" db="EMBL/GenBank/DDBJ databases">
        <title>Caerostris extrusa draft genome.</title>
        <authorList>
            <person name="Kono N."/>
            <person name="Arakawa K."/>
        </authorList>
    </citation>
    <scope>NUCLEOTIDE SEQUENCE [LARGE SCALE GENOMIC DNA]</scope>
</reference>
<accession>A0AAV4WGV2</accession>
<dbReference type="EMBL" id="BPLR01016190">
    <property type="protein sequence ID" value="GIY81982.1"/>
    <property type="molecule type" value="Genomic_DNA"/>
</dbReference>
<keyword evidence="2" id="KW-1185">Reference proteome</keyword>
<dbReference type="Proteomes" id="UP001054945">
    <property type="component" value="Unassembled WGS sequence"/>
</dbReference>
<protein>
    <submittedName>
        <fullName evidence="1">Pseudouridylate synthase 7</fullName>
    </submittedName>
</protein>
<dbReference type="AlphaFoldDB" id="A0AAV4WGV2"/>
<proteinExistence type="predicted"/>
<organism evidence="1 2">
    <name type="scientific">Caerostris extrusa</name>
    <name type="common">Bark spider</name>
    <name type="synonym">Caerostris bankana</name>
    <dbReference type="NCBI Taxonomy" id="172846"/>
    <lineage>
        <taxon>Eukaryota</taxon>
        <taxon>Metazoa</taxon>
        <taxon>Ecdysozoa</taxon>
        <taxon>Arthropoda</taxon>
        <taxon>Chelicerata</taxon>
        <taxon>Arachnida</taxon>
        <taxon>Araneae</taxon>
        <taxon>Araneomorphae</taxon>
        <taxon>Entelegynae</taxon>
        <taxon>Araneoidea</taxon>
        <taxon>Araneidae</taxon>
        <taxon>Caerostris</taxon>
    </lineage>
</organism>
<evidence type="ECO:0000313" key="2">
    <source>
        <dbReference type="Proteomes" id="UP001054945"/>
    </source>
</evidence>
<gene>
    <name evidence="1" type="primary">PUS7</name>
    <name evidence="1" type="ORF">CEXT_231351</name>
</gene>
<sequence length="92" mass="10530">SQLIISGAYRKLIVVPKDVKWEILPYTDVTKPLLLSDFEILQGTTELIIDKSGPLKALKLEFQLPPLCLCNYGNKREFQNKVLVIHQKHSIQ</sequence>
<comment type="caution">
    <text evidence="1">The sequence shown here is derived from an EMBL/GenBank/DDBJ whole genome shotgun (WGS) entry which is preliminary data.</text>
</comment>
<feature type="non-terminal residue" evidence="1">
    <location>
        <position position="1"/>
    </location>
</feature>
<name>A0AAV4WGV2_CAEEX</name>
<evidence type="ECO:0000313" key="1">
    <source>
        <dbReference type="EMBL" id="GIY81982.1"/>
    </source>
</evidence>